<protein>
    <submittedName>
        <fullName evidence="2">Uncharacterized protein</fullName>
    </submittedName>
</protein>
<sequence length="281" mass="30376">MVMHGRQCCAAGPQLQQHPRHVAQQAPPPAAAAGAAASAANGPRSRWRACMQQLRHPAAAAAASDAASSSSSSKWVRPPEAPWSLTFDLRERDTEWSDANKCRLVALVAAQQLAIPMADMEQRLEALMLLLPDLAGTIFKLKPALLAGLTADLAVTSSRLLALRELLPAANVSRVVAERPQLLLQDSSKVQQAVEALQQLLHVERVDKLVEAQPLLLVTPCVEEVLADIRRLLPGRDAEQLLAADPDWVLRVQRGQRWLGQHPDSDPGEHQLDTTCAGSSC</sequence>
<gene>
    <name evidence="2" type="ORF">BQ4739_LOCUS1563</name>
</gene>
<dbReference type="AlphaFoldDB" id="A0A383V5Y9"/>
<proteinExistence type="predicted"/>
<dbReference type="Proteomes" id="UP000256970">
    <property type="component" value="Unassembled WGS sequence"/>
</dbReference>
<name>A0A383V5Y9_TETOB</name>
<evidence type="ECO:0000256" key="1">
    <source>
        <dbReference type="SAM" id="MobiDB-lite"/>
    </source>
</evidence>
<keyword evidence="3" id="KW-1185">Reference proteome</keyword>
<feature type="region of interest" description="Disordered" evidence="1">
    <location>
        <begin position="260"/>
        <end position="281"/>
    </location>
</feature>
<dbReference type="EMBL" id="FNXT01000119">
    <property type="protein sequence ID" value="SZX61028.1"/>
    <property type="molecule type" value="Genomic_DNA"/>
</dbReference>
<feature type="compositionally biased region" description="Basic and acidic residues" evidence="1">
    <location>
        <begin position="263"/>
        <end position="272"/>
    </location>
</feature>
<evidence type="ECO:0000313" key="2">
    <source>
        <dbReference type="EMBL" id="SZX61028.1"/>
    </source>
</evidence>
<reference evidence="2 3" key="1">
    <citation type="submission" date="2016-10" db="EMBL/GenBank/DDBJ databases">
        <authorList>
            <person name="Cai Z."/>
        </authorList>
    </citation>
    <scope>NUCLEOTIDE SEQUENCE [LARGE SCALE GENOMIC DNA]</scope>
</reference>
<evidence type="ECO:0000313" key="3">
    <source>
        <dbReference type="Proteomes" id="UP000256970"/>
    </source>
</evidence>
<accession>A0A383V5Y9</accession>
<dbReference type="InterPro" id="IPR038538">
    <property type="entry name" value="MTERF_sf"/>
</dbReference>
<organism evidence="2 3">
    <name type="scientific">Tetradesmus obliquus</name>
    <name type="common">Green alga</name>
    <name type="synonym">Acutodesmus obliquus</name>
    <dbReference type="NCBI Taxonomy" id="3088"/>
    <lineage>
        <taxon>Eukaryota</taxon>
        <taxon>Viridiplantae</taxon>
        <taxon>Chlorophyta</taxon>
        <taxon>core chlorophytes</taxon>
        <taxon>Chlorophyceae</taxon>
        <taxon>CS clade</taxon>
        <taxon>Sphaeropleales</taxon>
        <taxon>Scenedesmaceae</taxon>
        <taxon>Tetradesmus</taxon>
    </lineage>
</organism>
<dbReference type="Gene3D" id="1.25.70.10">
    <property type="entry name" value="Transcription termination factor 3, mitochondrial"/>
    <property type="match status" value="1"/>
</dbReference>
<feature type="region of interest" description="Disordered" evidence="1">
    <location>
        <begin position="14"/>
        <end position="38"/>
    </location>
</feature>